<accession>A0A9W7ZXF2</accession>
<reference evidence="3" key="1">
    <citation type="submission" date="2022-07" db="EMBL/GenBank/DDBJ databases">
        <title>Phylogenomic reconstructions and comparative analyses of Kickxellomycotina fungi.</title>
        <authorList>
            <person name="Reynolds N.K."/>
            <person name="Stajich J.E."/>
            <person name="Barry K."/>
            <person name="Grigoriev I.V."/>
            <person name="Crous P."/>
            <person name="Smith M.E."/>
        </authorList>
    </citation>
    <scope>NUCLEOTIDE SEQUENCE</scope>
    <source>
        <strain evidence="3">RSA 861</strain>
    </source>
</reference>
<feature type="region of interest" description="Disordered" evidence="1">
    <location>
        <begin position="105"/>
        <end position="146"/>
    </location>
</feature>
<feature type="signal peptide" evidence="2">
    <location>
        <begin position="1"/>
        <end position="21"/>
    </location>
</feature>
<keyword evidence="4" id="KW-1185">Reference proteome</keyword>
<dbReference type="Proteomes" id="UP001150569">
    <property type="component" value="Unassembled WGS sequence"/>
</dbReference>
<evidence type="ECO:0000313" key="4">
    <source>
        <dbReference type="Proteomes" id="UP001150569"/>
    </source>
</evidence>
<comment type="caution">
    <text evidence="3">The sequence shown here is derived from an EMBL/GenBank/DDBJ whole genome shotgun (WGS) entry which is preliminary data.</text>
</comment>
<sequence length="160" mass="16022">MQFSAALLATVTVLASTAVQANLTSAQIECLQSKSCSENPSSCLTKCFNVSNGQLESVTNCFADCRSNNHGAECSQGCTDKAEQLLGASLDDIGSILDETLAVSSSASSSESDAATVSASKSASVTKSATASNTLDSSDDSDSAAPSLSVAAATLFSLSA</sequence>
<protein>
    <recommendedName>
        <fullName evidence="5">Extracellular membrane protein CFEM domain-containing protein</fullName>
    </recommendedName>
</protein>
<dbReference type="EMBL" id="JANBPT010000601">
    <property type="protein sequence ID" value="KAJ1916031.1"/>
    <property type="molecule type" value="Genomic_DNA"/>
</dbReference>
<feature type="chain" id="PRO_5040730759" description="Extracellular membrane protein CFEM domain-containing protein" evidence="2">
    <location>
        <begin position="22"/>
        <end position="160"/>
    </location>
</feature>
<proteinExistence type="predicted"/>
<organism evidence="3 4">
    <name type="scientific">Tieghemiomyces parasiticus</name>
    <dbReference type="NCBI Taxonomy" id="78921"/>
    <lineage>
        <taxon>Eukaryota</taxon>
        <taxon>Fungi</taxon>
        <taxon>Fungi incertae sedis</taxon>
        <taxon>Zoopagomycota</taxon>
        <taxon>Kickxellomycotina</taxon>
        <taxon>Dimargaritomycetes</taxon>
        <taxon>Dimargaritales</taxon>
        <taxon>Dimargaritaceae</taxon>
        <taxon>Tieghemiomyces</taxon>
    </lineage>
</organism>
<evidence type="ECO:0000256" key="1">
    <source>
        <dbReference type="SAM" id="MobiDB-lite"/>
    </source>
</evidence>
<feature type="compositionally biased region" description="Low complexity" evidence="1">
    <location>
        <begin position="105"/>
        <end position="136"/>
    </location>
</feature>
<dbReference type="AlphaFoldDB" id="A0A9W7ZXF2"/>
<gene>
    <name evidence="3" type="ORF">IWQ60_008244</name>
</gene>
<evidence type="ECO:0000313" key="3">
    <source>
        <dbReference type="EMBL" id="KAJ1916031.1"/>
    </source>
</evidence>
<feature type="non-terminal residue" evidence="3">
    <location>
        <position position="160"/>
    </location>
</feature>
<evidence type="ECO:0008006" key="5">
    <source>
        <dbReference type="Google" id="ProtNLM"/>
    </source>
</evidence>
<name>A0A9W7ZXF2_9FUNG</name>
<evidence type="ECO:0000256" key="2">
    <source>
        <dbReference type="SAM" id="SignalP"/>
    </source>
</evidence>
<keyword evidence="2" id="KW-0732">Signal</keyword>